<feature type="non-terminal residue" evidence="1">
    <location>
        <position position="1"/>
    </location>
</feature>
<evidence type="ECO:0000313" key="1">
    <source>
        <dbReference type="EMBL" id="KIJ92351.1"/>
    </source>
</evidence>
<dbReference type="EMBL" id="KN838917">
    <property type="protein sequence ID" value="KIJ92351.1"/>
    <property type="molecule type" value="Genomic_DNA"/>
</dbReference>
<reference evidence="1 2" key="1">
    <citation type="submission" date="2014-04" db="EMBL/GenBank/DDBJ databases">
        <authorList>
            <consortium name="DOE Joint Genome Institute"/>
            <person name="Kuo A."/>
            <person name="Kohler A."/>
            <person name="Nagy L.G."/>
            <person name="Floudas D."/>
            <person name="Copeland A."/>
            <person name="Barry K.W."/>
            <person name="Cichocki N."/>
            <person name="Veneault-Fourrey C."/>
            <person name="LaButti K."/>
            <person name="Lindquist E.A."/>
            <person name="Lipzen A."/>
            <person name="Lundell T."/>
            <person name="Morin E."/>
            <person name="Murat C."/>
            <person name="Sun H."/>
            <person name="Tunlid A."/>
            <person name="Henrissat B."/>
            <person name="Grigoriev I.V."/>
            <person name="Hibbett D.S."/>
            <person name="Martin F."/>
            <person name="Nordberg H.P."/>
            <person name="Cantor M.N."/>
            <person name="Hua S.X."/>
        </authorList>
    </citation>
    <scope>NUCLEOTIDE SEQUENCE [LARGE SCALE GENOMIC DNA]</scope>
    <source>
        <strain evidence="1 2">LaAM-08-1</strain>
    </source>
</reference>
<keyword evidence="2" id="KW-1185">Reference proteome</keyword>
<dbReference type="OrthoDB" id="10403748at2759"/>
<organism evidence="1 2">
    <name type="scientific">Laccaria amethystina LaAM-08-1</name>
    <dbReference type="NCBI Taxonomy" id="1095629"/>
    <lineage>
        <taxon>Eukaryota</taxon>
        <taxon>Fungi</taxon>
        <taxon>Dikarya</taxon>
        <taxon>Basidiomycota</taxon>
        <taxon>Agaricomycotina</taxon>
        <taxon>Agaricomycetes</taxon>
        <taxon>Agaricomycetidae</taxon>
        <taxon>Agaricales</taxon>
        <taxon>Agaricineae</taxon>
        <taxon>Hydnangiaceae</taxon>
        <taxon>Laccaria</taxon>
    </lineage>
</organism>
<protein>
    <submittedName>
        <fullName evidence="1">Uncharacterized protein</fullName>
    </submittedName>
</protein>
<reference evidence="2" key="2">
    <citation type="submission" date="2015-01" db="EMBL/GenBank/DDBJ databases">
        <title>Evolutionary Origins and Diversification of the Mycorrhizal Mutualists.</title>
        <authorList>
            <consortium name="DOE Joint Genome Institute"/>
            <consortium name="Mycorrhizal Genomics Consortium"/>
            <person name="Kohler A."/>
            <person name="Kuo A."/>
            <person name="Nagy L.G."/>
            <person name="Floudas D."/>
            <person name="Copeland A."/>
            <person name="Barry K.W."/>
            <person name="Cichocki N."/>
            <person name="Veneault-Fourrey C."/>
            <person name="LaButti K."/>
            <person name="Lindquist E.A."/>
            <person name="Lipzen A."/>
            <person name="Lundell T."/>
            <person name="Morin E."/>
            <person name="Murat C."/>
            <person name="Riley R."/>
            <person name="Ohm R."/>
            <person name="Sun H."/>
            <person name="Tunlid A."/>
            <person name="Henrissat B."/>
            <person name="Grigoriev I.V."/>
            <person name="Hibbett D.S."/>
            <person name="Martin F."/>
        </authorList>
    </citation>
    <scope>NUCLEOTIDE SEQUENCE [LARGE SCALE GENOMIC DNA]</scope>
    <source>
        <strain evidence="2">LaAM-08-1</strain>
    </source>
</reference>
<dbReference type="HOGENOM" id="CLU_1922072_0_0_1"/>
<proteinExistence type="predicted"/>
<dbReference type="AlphaFoldDB" id="A0A0C9X3V9"/>
<accession>A0A0C9X3V9</accession>
<sequence length="132" mass="15273">SELDVYDVRMRLHLCIPQSHLPLLSGCPEAPAYPQCAPLLHPQERSGSQDRSYDALGHLRLHHLPYDLAHSPYRWLEYVNEAPLGVDDPWAITSTLHIAIVRSWVPRICDSKKRVREDNLVQAVNRRYRVFV</sequence>
<gene>
    <name evidence="1" type="ORF">K443DRAFT_113756</name>
</gene>
<name>A0A0C9X3V9_9AGAR</name>
<dbReference type="Proteomes" id="UP000054477">
    <property type="component" value="Unassembled WGS sequence"/>
</dbReference>
<evidence type="ECO:0000313" key="2">
    <source>
        <dbReference type="Proteomes" id="UP000054477"/>
    </source>
</evidence>